<name>A0ABV7MCM9_9PROT</name>
<dbReference type="SUPFAM" id="SSF46785">
    <property type="entry name" value="Winged helix' DNA-binding domain"/>
    <property type="match status" value="1"/>
</dbReference>
<dbReference type="RefSeq" id="WP_189575507.1">
    <property type="nucleotide sequence ID" value="NZ_BMXU01000002.1"/>
</dbReference>
<reference evidence="2" key="1">
    <citation type="journal article" date="2019" name="Int. J. Syst. Evol. Microbiol.">
        <title>The Global Catalogue of Microorganisms (GCM) 10K type strain sequencing project: providing services to taxonomists for standard genome sequencing and annotation.</title>
        <authorList>
            <consortium name="The Broad Institute Genomics Platform"/>
            <consortium name="The Broad Institute Genome Sequencing Center for Infectious Disease"/>
            <person name="Wu L."/>
            <person name="Ma J."/>
        </authorList>
    </citation>
    <scope>NUCLEOTIDE SEQUENCE [LARGE SCALE GENOMIC DNA]</scope>
    <source>
        <strain evidence="2">KCTC 22245</strain>
    </source>
</reference>
<proteinExistence type="predicted"/>
<comment type="caution">
    <text evidence="1">The sequence shown here is derived from an EMBL/GenBank/DDBJ whole genome shotgun (WGS) entry which is preliminary data.</text>
</comment>
<organism evidence="1 2">
    <name type="scientific">Parvularcula lutaonensis</name>
    <dbReference type="NCBI Taxonomy" id="491923"/>
    <lineage>
        <taxon>Bacteria</taxon>
        <taxon>Pseudomonadati</taxon>
        <taxon>Pseudomonadota</taxon>
        <taxon>Alphaproteobacteria</taxon>
        <taxon>Parvularculales</taxon>
        <taxon>Parvularculaceae</taxon>
        <taxon>Parvularcula</taxon>
    </lineage>
</organism>
<evidence type="ECO:0000313" key="1">
    <source>
        <dbReference type="EMBL" id="MFC3303196.1"/>
    </source>
</evidence>
<protein>
    <submittedName>
        <fullName evidence="1">MarR family transcriptional regulator</fullName>
    </submittedName>
</protein>
<gene>
    <name evidence="1" type="ORF">ACFONP_10685</name>
</gene>
<keyword evidence="2" id="KW-1185">Reference proteome</keyword>
<dbReference type="EMBL" id="JBHRVA010000003">
    <property type="protein sequence ID" value="MFC3303196.1"/>
    <property type="molecule type" value="Genomic_DNA"/>
</dbReference>
<dbReference type="Proteomes" id="UP001595607">
    <property type="component" value="Unassembled WGS sequence"/>
</dbReference>
<sequence length="295" mass="32180">MANLDPSVWSSCGYYLGQLSAAIDRSALRSLWLSHETARVVARLYSRGAAPVSQEDLLAMAAGVPSGAPSVEEAAARRFWGGALRLWRPRLTREPVANVPEITNQIARLLAEGLPPGDLAMETPLRVAALTGWPLPCSALALPREDAPDWQAAFVTGLAEEARQSLLRLQALERDFGRWRSLLPPTRSDSRLEEAVVLLGTVHALTPRYVGQTLGLTRQAAARLCKRLEGLGIVRKATSRKRWLVYLAENATSLQAVRENTTDIPTGAAVDVEEIDRVLESAYAALDRSVKRDDA</sequence>
<evidence type="ECO:0000313" key="2">
    <source>
        <dbReference type="Proteomes" id="UP001595607"/>
    </source>
</evidence>
<dbReference type="InterPro" id="IPR036390">
    <property type="entry name" value="WH_DNA-bd_sf"/>
</dbReference>
<accession>A0ABV7MCM9</accession>